<accession>A0A3P6TXV7</accession>
<dbReference type="OrthoDB" id="5866201at2759"/>
<dbReference type="EMBL" id="UYRX01001105">
    <property type="protein sequence ID" value="VDK88209.1"/>
    <property type="molecule type" value="Genomic_DNA"/>
</dbReference>
<reference evidence="2 3" key="1">
    <citation type="submission" date="2018-08" db="EMBL/GenBank/DDBJ databases">
        <authorList>
            <person name="Laetsch R D."/>
            <person name="Stevens L."/>
            <person name="Kumar S."/>
            <person name="Blaxter L. M."/>
        </authorList>
    </citation>
    <scope>NUCLEOTIDE SEQUENCE [LARGE SCALE GENOMIC DNA]</scope>
</reference>
<evidence type="ECO:0000313" key="3">
    <source>
        <dbReference type="Proteomes" id="UP000277928"/>
    </source>
</evidence>
<feature type="compositionally biased region" description="Polar residues" evidence="1">
    <location>
        <begin position="161"/>
        <end position="177"/>
    </location>
</feature>
<feature type="compositionally biased region" description="Polar residues" evidence="1">
    <location>
        <begin position="35"/>
        <end position="67"/>
    </location>
</feature>
<name>A0A3P6TXV7_LITSI</name>
<evidence type="ECO:0000256" key="1">
    <source>
        <dbReference type="SAM" id="MobiDB-lite"/>
    </source>
</evidence>
<protein>
    <submittedName>
        <fullName evidence="2">Uncharacterized protein</fullName>
    </submittedName>
</protein>
<dbReference type="OMA" id="GLINCDC"/>
<evidence type="ECO:0000313" key="2">
    <source>
        <dbReference type="EMBL" id="VDK88209.1"/>
    </source>
</evidence>
<feature type="compositionally biased region" description="Basic and acidic residues" evidence="1">
    <location>
        <begin position="178"/>
        <end position="189"/>
    </location>
</feature>
<feature type="region of interest" description="Disordered" evidence="1">
    <location>
        <begin position="17"/>
        <end position="105"/>
    </location>
</feature>
<proteinExistence type="predicted"/>
<gene>
    <name evidence="2" type="ORF">NLS_LOCUS8553</name>
</gene>
<dbReference type="Proteomes" id="UP000277928">
    <property type="component" value="Unassembled WGS sequence"/>
</dbReference>
<organism evidence="2 3">
    <name type="scientific">Litomosoides sigmodontis</name>
    <name type="common">Filarial nematode worm</name>
    <dbReference type="NCBI Taxonomy" id="42156"/>
    <lineage>
        <taxon>Eukaryota</taxon>
        <taxon>Metazoa</taxon>
        <taxon>Ecdysozoa</taxon>
        <taxon>Nematoda</taxon>
        <taxon>Chromadorea</taxon>
        <taxon>Rhabditida</taxon>
        <taxon>Spirurina</taxon>
        <taxon>Spiruromorpha</taxon>
        <taxon>Filarioidea</taxon>
        <taxon>Onchocercidae</taxon>
        <taxon>Litomosoides</taxon>
    </lineage>
</organism>
<keyword evidence="3" id="KW-1185">Reference proteome</keyword>
<dbReference type="AlphaFoldDB" id="A0A3P6TXV7"/>
<sequence length="189" mass="20982">MNSVANILRKVVDPKEKKVTLQRAQKRFDVKCRSPESTVVESSRTSQTDKNPNANEKQDESTVASIDSRSESGLGLEPKSSDFPTVMPSKSRSSAGQDDDLNNHMSPMIRKQRTGWDDVEMLHHGLINCYCVRAALPESTNPSTTINTGNTYNRKMTTLKSSNHHTTSIKSESVQSAHSDHSNDIHKSI</sequence>
<feature type="region of interest" description="Disordered" evidence="1">
    <location>
        <begin position="161"/>
        <end position="189"/>
    </location>
</feature>